<comment type="similarity">
    <text evidence="2">Belongs to the PTPS family. QueD subfamily.</text>
</comment>
<evidence type="ECO:0000256" key="10">
    <source>
        <dbReference type="PIRSR" id="PIRSR006113-1"/>
    </source>
</evidence>
<dbReference type="GO" id="GO:0070497">
    <property type="term" value="F:6-carboxytetrahydropterin synthase activity"/>
    <property type="evidence" value="ECO:0007669"/>
    <property type="project" value="UniProtKB-EC"/>
</dbReference>
<evidence type="ECO:0000256" key="4">
    <source>
        <dbReference type="ARBA" id="ARBA00018141"/>
    </source>
</evidence>
<keyword evidence="5 11" id="KW-0479">Metal-binding</keyword>
<accession>A0AAX2H0E9</accession>
<evidence type="ECO:0000313" key="12">
    <source>
        <dbReference type="EMBL" id="AMD84418.1"/>
    </source>
</evidence>
<comment type="pathway">
    <text evidence="1">Purine metabolism; 7-cyano-7-deazaguanine biosynthesis.</text>
</comment>
<keyword evidence="14" id="KW-1185">Reference proteome</keyword>
<evidence type="ECO:0000313" key="15">
    <source>
        <dbReference type="Proteomes" id="UP000215539"/>
    </source>
</evidence>
<evidence type="ECO:0000256" key="3">
    <source>
        <dbReference type="ARBA" id="ARBA00012982"/>
    </source>
</evidence>
<dbReference type="EMBL" id="LT906449">
    <property type="protein sequence ID" value="SNV10675.1"/>
    <property type="molecule type" value="Genomic_DNA"/>
</dbReference>
<keyword evidence="7" id="KW-0456">Lyase</keyword>
<feature type="active site" description="Proton acceptor" evidence="10">
    <location>
        <position position="25"/>
    </location>
</feature>
<dbReference type="SUPFAM" id="SSF55620">
    <property type="entry name" value="Tetrahydrobiopterin biosynthesis enzymes-like"/>
    <property type="match status" value="1"/>
</dbReference>
<dbReference type="AlphaFoldDB" id="A0AAX2H0E9"/>
<evidence type="ECO:0000256" key="5">
    <source>
        <dbReference type="ARBA" id="ARBA00022723"/>
    </source>
</evidence>
<dbReference type="EC" id="4.1.2.50" evidence="3"/>
<keyword evidence="6 11" id="KW-0862">Zinc</keyword>
<evidence type="ECO:0000256" key="7">
    <source>
        <dbReference type="ARBA" id="ARBA00023239"/>
    </source>
</evidence>
<dbReference type="PANTHER" id="PTHR12589:SF7">
    <property type="entry name" value="6-PYRUVOYL TETRAHYDROBIOPTERIN SYNTHASE"/>
    <property type="match status" value="1"/>
</dbReference>
<dbReference type="Proteomes" id="UP000065822">
    <property type="component" value="Chromosome"/>
</dbReference>
<comment type="cofactor">
    <cofactor evidence="11">
        <name>Zn(2+)</name>
        <dbReference type="ChEBI" id="CHEBI:29105"/>
    </cofactor>
    <text evidence="11">Binds 1 zinc ion per subunit.</text>
</comment>
<gene>
    <name evidence="12" type="ORF">AXF12_02030</name>
    <name evidence="13" type="ORF">SAMEA44541418_01345</name>
</gene>
<evidence type="ECO:0000256" key="11">
    <source>
        <dbReference type="PIRSR" id="PIRSR006113-2"/>
    </source>
</evidence>
<dbReference type="EMBL" id="CP014227">
    <property type="protein sequence ID" value="AMD84418.1"/>
    <property type="molecule type" value="Genomic_DNA"/>
</dbReference>
<proteinExistence type="inferred from homology"/>
<evidence type="ECO:0000313" key="14">
    <source>
        <dbReference type="Proteomes" id="UP000065822"/>
    </source>
</evidence>
<evidence type="ECO:0000313" key="13">
    <source>
        <dbReference type="EMBL" id="SNV10675.1"/>
    </source>
</evidence>
<name>A0AAX2H0E9_9FLAO</name>
<dbReference type="InterPro" id="IPR007115">
    <property type="entry name" value="6-PTP_synth/QueD"/>
</dbReference>
<dbReference type="Pfam" id="PF01242">
    <property type="entry name" value="PTPS"/>
    <property type="match status" value="1"/>
</dbReference>
<dbReference type="Proteomes" id="UP000215539">
    <property type="component" value="Chromosome 1"/>
</dbReference>
<reference evidence="12 14" key="1">
    <citation type="submission" date="2016-02" db="EMBL/GenBank/DDBJ databases">
        <authorList>
            <person name="Holder M.E."/>
            <person name="Ajami N.J."/>
            <person name="Petrosino J.F."/>
        </authorList>
    </citation>
    <scope>NUCLEOTIDE SEQUENCE [LARGE SCALE GENOMIC DNA]</scope>
    <source>
        <strain evidence="12 14">CCUG 32990</strain>
    </source>
</reference>
<evidence type="ECO:0000256" key="1">
    <source>
        <dbReference type="ARBA" id="ARBA00005061"/>
    </source>
</evidence>
<dbReference type="RefSeq" id="WP_066427984.1">
    <property type="nucleotide sequence ID" value="NZ_CP014227.1"/>
</dbReference>
<comment type="catalytic activity">
    <reaction evidence="9">
        <text>7,8-dihydroneopterin 3'-triphosphate + H2O = 6-carboxy-5,6,7,8-tetrahydropterin + triphosphate + acetaldehyde + 2 H(+)</text>
        <dbReference type="Rhea" id="RHEA:27966"/>
        <dbReference type="ChEBI" id="CHEBI:15343"/>
        <dbReference type="ChEBI" id="CHEBI:15377"/>
        <dbReference type="ChEBI" id="CHEBI:15378"/>
        <dbReference type="ChEBI" id="CHEBI:18036"/>
        <dbReference type="ChEBI" id="CHEBI:58462"/>
        <dbReference type="ChEBI" id="CHEBI:61032"/>
        <dbReference type="EC" id="4.1.2.50"/>
    </reaction>
</comment>
<evidence type="ECO:0000256" key="8">
    <source>
        <dbReference type="ARBA" id="ARBA00031449"/>
    </source>
</evidence>
<feature type="binding site" evidence="11">
    <location>
        <position position="31"/>
    </location>
    <ligand>
        <name>Zn(2+)</name>
        <dbReference type="ChEBI" id="CHEBI:29105"/>
    </ligand>
</feature>
<feature type="active site" description="Charge relay system" evidence="10">
    <location>
        <position position="136"/>
    </location>
</feature>
<sequence length="150" mass="17196">MAKIRITKKFDFEAGHALYGYDGKCKNLHGHSYKLWVTVIGEPIADAENIKCGMVIDFGDLKRIVNDKIIEQFDHAMVFNAQSPHRVLADELQAKGHRIIKVDYQPTSENLVVDFAQRIAEELPSHITLFSVRLQETDSSYAEWYARDNE</sequence>
<dbReference type="PANTHER" id="PTHR12589">
    <property type="entry name" value="PYRUVOYL TETRAHYDROBIOPTERIN SYNTHASE"/>
    <property type="match status" value="1"/>
</dbReference>
<feature type="binding site" evidence="11">
    <location>
        <position position="16"/>
    </location>
    <ligand>
        <name>Zn(2+)</name>
        <dbReference type="ChEBI" id="CHEBI:29105"/>
    </ligand>
</feature>
<dbReference type="GO" id="GO:0046872">
    <property type="term" value="F:metal ion binding"/>
    <property type="evidence" value="ECO:0007669"/>
    <property type="project" value="UniProtKB-KW"/>
</dbReference>
<protein>
    <recommendedName>
        <fullName evidence="4">6-carboxy-5,6,7,8-tetrahydropterin synthase</fullName>
        <ecNumber evidence="3">4.1.2.50</ecNumber>
    </recommendedName>
    <alternativeName>
        <fullName evidence="8">Queuosine biosynthesis protein QueD</fullName>
    </alternativeName>
</protein>
<organism evidence="13 15">
    <name type="scientific">Capnocytophaga haemolytica</name>
    <dbReference type="NCBI Taxonomy" id="45243"/>
    <lineage>
        <taxon>Bacteria</taxon>
        <taxon>Pseudomonadati</taxon>
        <taxon>Bacteroidota</taxon>
        <taxon>Flavobacteriia</taxon>
        <taxon>Flavobacteriales</taxon>
        <taxon>Flavobacteriaceae</taxon>
        <taxon>Capnocytophaga</taxon>
    </lineage>
</organism>
<evidence type="ECO:0000256" key="9">
    <source>
        <dbReference type="ARBA" id="ARBA00048807"/>
    </source>
</evidence>
<feature type="binding site" evidence="11">
    <location>
        <position position="29"/>
    </location>
    <ligand>
        <name>Zn(2+)</name>
        <dbReference type="ChEBI" id="CHEBI:29105"/>
    </ligand>
</feature>
<dbReference type="PIRSF" id="PIRSF006113">
    <property type="entry name" value="PTP_synth"/>
    <property type="match status" value="1"/>
</dbReference>
<evidence type="ECO:0000256" key="2">
    <source>
        <dbReference type="ARBA" id="ARBA00008900"/>
    </source>
</evidence>
<feature type="active site" description="Charge relay system" evidence="10">
    <location>
        <position position="75"/>
    </location>
</feature>
<evidence type="ECO:0000256" key="6">
    <source>
        <dbReference type="ARBA" id="ARBA00022833"/>
    </source>
</evidence>
<dbReference type="Gene3D" id="3.30.479.10">
    <property type="entry name" value="6-pyruvoyl tetrahydropterin synthase/QueD"/>
    <property type="match status" value="1"/>
</dbReference>
<dbReference type="InterPro" id="IPR038418">
    <property type="entry name" value="6-PTP_synth/QueD_sf"/>
</dbReference>
<dbReference type="KEGG" id="chg:AXF12_02030"/>
<reference evidence="13 15" key="2">
    <citation type="submission" date="2017-06" db="EMBL/GenBank/DDBJ databases">
        <authorList>
            <consortium name="Pathogen Informatics"/>
        </authorList>
    </citation>
    <scope>NUCLEOTIDE SEQUENCE [LARGE SCALE GENOMIC DNA]</scope>
    <source>
        <strain evidence="13 15">NCTC12947</strain>
    </source>
</reference>